<evidence type="ECO:0000256" key="2">
    <source>
        <dbReference type="ARBA" id="ARBA00022692"/>
    </source>
</evidence>
<feature type="transmembrane region" description="Helical" evidence="6">
    <location>
        <begin position="137"/>
        <end position="158"/>
    </location>
</feature>
<evidence type="ECO:0000256" key="3">
    <source>
        <dbReference type="ARBA" id="ARBA00022989"/>
    </source>
</evidence>
<dbReference type="PANTHER" id="PTHR30566">
    <property type="entry name" value="YNAI-RELATED MECHANOSENSITIVE ION CHANNEL"/>
    <property type="match status" value="1"/>
</dbReference>
<dbReference type="Proteomes" id="UP000712713">
    <property type="component" value="Unassembled WGS sequence"/>
</dbReference>
<dbReference type="AlphaFoldDB" id="A0A921EP58"/>
<dbReference type="Gene3D" id="2.30.30.60">
    <property type="match status" value="1"/>
</dbReference>
<feature type="domain" description="Mechanosensitive ion channel MscS" evidence="7">
    <location>
        <begin position="186"/>
        <end position="252"/>
    </location>
</feature>
<comment type="caution">
    <text evidence="8">The sequence shown here is derived from an EMBL/GenBank/DDBJ whole genome shotgun (WGS) entry which is preliminary data.</text>
</comment>
<organism evidence="8 9">
    <name type="scientific">Tessaracoccus flavescens</name>
    <dbReference type="NCBI Taxonomy" id="399497"/>
    <lineage>
        <taxon>Bacteria</taxon>
        <taxon>Bacillati</taxon>
        <taxon>Actinomycetota</taxon>
        <taxon>Actinomycetes</taxon>
        <taxon>Propionibacteriales</taxon>
        <taxon>Propionibacteriaceae</taxon>
        <taxon>Tessaracoccus</taxon>
    </lineage>
</organism>
<evidence type="ECO:0000313" key="9">
    <source>
        <dbReference type="Proteomes" id="UP000712713"/>
    </source>
</evidence>
<feature type="compositionally biased region" description="Basic and acidic residues" evidence="5">
    <location>
        <begin position="504"/>
        <end position="515"/>
    </location>
</feature>
<name>A0A921EP58_9ACTN</name>
<dbReference type="Pfam" id="PF00924">
    <property type="entry name" value="MS_channel_2nd"/>
    <property type="match status" value="1"/>
</dbReference>
<dbReference type="SUPFAM" id="SSF50182">
    <property type="entry name" value="Sm-like ribonucleoproteins"/>
    <property type="match status" value="1"/>
</dbReference>
<keyword evidence="3 6" id="KW-1133">Transmembrane helix</keyword>
<keyword evidence="2 6" id="KW-0812">Transmembrane</keyword>
<evidence type="ECO:0000259" key="7">
    <source>
        <dbReference type="Pfam" id="PF00924"/>
    </source>
</evidence>
<reference evidence="8" key="2">
    <citation type="submission" date="2021-09" db="EMBL/GenBank/DDBJ databases">
        <authorList>
            <person name="Gilroy R."/>
        </authorList>
    </citation>
    <scope>NUCLEOTIDE SEQUENCE</scope>
    <source>
        <strain evidence="8">ChiGjej3B3-7470</strain>
    </source>
</reference>
<feature type="transmembrane region" description="Helical" evidence="6">
    <location>
        <begin position="13"/>
        <end position="38"/>
    </location>
</feature>
<evidence type="ECO:0000256" key="5">
    <source>
        <dbReference type="SAM" id="MobiDB-lite"/>
    </source>
</evidence>
<dbReference type="GO" id="GO:0055085">
    <property type="term" value="P:transmembrane transport"/>
    <property type="evidence" value="ECO:0007669"/>
    <property type="project" value="InterPro"/>
</dbReference>
<proteinExistence type="predicted"/>
<dbReference type="InterPro" id="IPR006685">
    <property type="entry name" value="MscS_channel_2nd"/>
</dbReference>
<dbReference type="PANTHER" id="PTHR30566:SF25">
    <property type="entry name" value="INNER MEMBRANE PROTEIN"/>
    <property type="match status" value="1"/>
</dbReference>
<dbReference type="InterPro" id="IPR010920">
    <property type="entry name" value="LSM_dom_sf"/>
</dbReference>
<sequence>MEPEDVALDTLTIVMYAGLGFLAGALASLLVTLTARLILRKRDRFDYVAKRLRAPQRVFLLVLGTCLGIYIRTTAVLGRPEPEWRPIFIQIFTIALIFAGAYLLTGVVRAVEDGLLRSKEAGEETPHFRRVRTQSQIIVRVAIAVIWICAFAGALLTFPQFRAVGASLFASAGVLSIVAGLAAQSTLSNVFAGMQIAFSDALRVGDLVVVESEMGNIEEITLTYVVVRTWDDRRWIVPSNYFTTKRFENWTRREPKLLGTVELDLDWLVPIEAMRIEVRRLVQASDLWDGRSVNLQVTDATGGHVRVRAVVSAASSGDLWDLRCYVREELINWVQHHAVYALPRTRLEPETTTAPPVEEREEFIEQMVTEWEEEQAVKEAEEQTALLEAVPEKPADEPPLPRSWLRALRDQRNALYRRSDHVFDDDWDIHDEEGRRRTAPTALPGPVLPSASSDPGAPPTDPEQTRVMSAIDASARSAEARLYSGSPEAEERKAKLSGPSAADMAERESTAERRLNIPTESPDSGSDD</sequence>
<evidence type="ECO:0000313" key="8">
    <source>
        <dbReference type="EMBL" id="HJE51130.1"/>
    </source>
</evidence>
<evidence type="ECO:0000256" key="6">
    <source>
        <dbReference type="SAM" id="Phobius"/>
    </source>
</evidence>
<feature type="compositionally biased region" description="Polar residues" evidence="5">
    <location>
        <begin position="518"/>
        <end position="528"/>
    </location>
</feature>
<evidence type="ECO:0000256" key="1">
    <source>
        <dbReference type="ARBA" id="ARBA00004370"/>
    </source>
</evidence>
<dbReference type="Gene3D" id="1.10.287.1260">
    <property type="match status" value="1"/>
</dbReference>
<dbReference type="InterPro" id="IPR023408">
    <property type="entry name" value="MscS_beta-dom_sf"/>
</dbReference>
<reference evidence="8" key="1">
    <citation type="journal article" date="2021" name="PeerJ">
        <title>Extensive microbial diversity within the chicken gut microbiome revealed by metagenomics and culture.</title>
        <authorList>
            <person name="Gilroy R."/>
            <person name="Ravi A."/>
            <person name="Getino M."/>
            <person name="Pursley I."/>
            <person name="Horton D.L."/>
            <person name="Alikhan N.F."/>
            <person name="Baker D."/>
            <person name="Gharbi K."/>
            <person name="Hall N."/>
            <person name="Watson M."/>
            <person name="Adriaenssens E.M."/>
            <person name="Foster-Nyarko E."/>
            <person name="Jarju S."/>
            <person name="Secka A."/>
            <person name="Antonio M."/>
            <person name="Oren A."/>
            <person name="Chaudhuri R.R."/>
            <person name="La Ragione R."/>
            <person name="Hildebrand F."/>
            <person name="Pallen M.J."/>
        </authorList>
    </citation>
    <scope>NUCLEOTIDE SEQUENCE</scope>
    <source>
        <strain evidence="8">ChiGjej3B3-7470</strain>
    </source>
</reference>
<keyword evidence="4 6" id="KW-0472">Membrane</keyword>
<evidence type="ECO:0000256" key="4">
    <source>
        <dbReference type="ARBA" id="ARBA00023136"/>
    </source>
</evidence>
<accession>A0A921EP58</accession>
<feature type="transmembrane region" description="Helical" evidence="6">
    <location>
        <begin position="58"/>
        <end position="75"/>
    </location>
</feature>
<gene>
    <name evidence="8" type="ORF">K8V15_03995</name>
</gene>
<feature type="transmembrane region" description="Helical" evidence="6">
    <location>
        <begin position="87"/>
        <end position="111"/>
    </location>
</feature>
<dbReference type="EMBL" id="DYZF01000095">
    <property type="protein sequence ID" value="HJE51130.1"/>
    <property type="molecule type" value="Genomic_DNA"/>
</dbReference>
<protein>
    <submittedName>
        <fullName evidence="8">Mechanosensitive ion channel</fullName>
    </submittedName>
</protein>
<feature type="region of interest" description="Disordered" evidence="5">
    <location>
        <begin position="436"/>
        <end position="528"/>
    </location>
</feature>
<dbReference type="GO" id="GO:0016020">
    <property type="term" value="C:membrane"/>
    <property type="evidence" value="ECO:0007669"/>
    <property type="project" value="UniProtKB-SubCell"/>
</dbReference>
<comment type="subcellular location">
    <subcellularLocation>
        <location evidence="1">Membrane</location>
    </subcellularLocation>
</comment>